<dbReference type="EMBL" id="JAFKGL010000016">
    <property type="protein sequence ID" value="MBN9413093.1"/>
    <property type="molecule type" value="Genomic_DNA"/>
</dbReference>
<comment type="caution">
    <text evidence="1">The sequence shown here is derived from an EMBL/GenBank/DDBJ whole genome shotgun (WGS) entry which is preliminary data.</text>
</comment>
<sequence>MRTKPIMIPTKTQNLRDLETYIKLLGNYPITKLKMPYQQVPQGSTKVFDIKVIEKPLSSEIQDTINLV</sequence>
<reference evidence="1" key="1">
    <citation type="submission" date="2021-02" db="EMBL/GenBank/DDBJ databases">
        <title>Thiocyanate and organic carbon inputs drive convergent selection for specific autotrophic Afipia and Thiobacillus strains within complex microbiomes.</title>
        <authorList>
            <person name="Huddy R.J."/>
            <person name="Sachdeva R."/>
            <person name="Kadzinga F."/>
            <person name="Kantor R.S."/>
            <person name="Harrison S.T.L."/>
            <person name="Banfield J.F."/>
        </authorList>
    </citation>
    <scope>NUCLEOTIDE SEQUENCE</scope>
    <source>
        <strain evidence="1">SCN18_10_11_15_R4_P_38_20</strain>
    </source>
</reference>
<evidence type="ECO:0000313" key="1">
    <source>
        <dbReference type="EMBL" id="MBN9413093.1"/>
    </source>
</evidence>
<dbReference type="AlphaFoldDB" id="A0A8J7PM94"/>
<name>A0A8J7PM94_9PROT</name>
<evidence type="ECO:0000313" key="2">
    <source>
        <dbReference type="Proteomes" id="UP000664414"/>
    </source>
</evidence>
<dbReference type="Proteomes" id="UP000664414">
    <property type="component" value="Unassembled WGS sequence"/>
</dbReference>
<accession>A0A8J7PM94</accession>
<organism evidence="1 2">
    <name type="scientific">Candidatus Paracaedimonas acanthamoebae</name>
    <dbReference type="NCBI Taxonomy" id="244581"/>
    <lineage>
        <taxon>Bacteria</taxon>
        <taxon>Pseudomonadati</taxon>
        <taxon>Pseudomonadota</taxon>
        <taxon>Alphaproteobacteria</taxon>
        <taxon>Holosporales</taxon>
        <taxon>Caedimonadaceae</taxon>
        <taxon>Candidatus Paracaedimonas</taxon>
    </lineage>
</organism>
<gene>
    <name evidence="1" type="ORF">J0H12_04135</name>
</gene>
<proteinExistence type="predicted"/>
<protein>
    <submittedName>
        <fullName evidence="1">Uncharacterized protein</fullName>
    </submittedName>
</protein>